<feature type="compositionally biased region" description="Acidic residues" evidence="1">
    <location>
        <begin position="499"/>
        <end position="515"/>
    </location>
</feature>
<feature type="region of interest" description="Disordered" evidence="1">
    <location>
        <begin position="320"/>
        <end position="462"/>
    </location>
</feature>
<feature type="compositionally biased region" description="Low complexity" evidence="1">
    <location>
        <begin position="375"/>
        <end position="391"/>
    </location>
</feature>
<feature type="region of interest" description="Disordered" evidence="1">
    <location>
        <begin position="588"/>
        <end position="618"/>
    </location>
</feature>
<accession>A0A448YY31</accession>
<feature type="compositionally biased region" description="Basic residues" evidence="1">
    <location>
        <begin position="28"/>
        <end position="41"/>
    </location>
</feature>
<dbReference type="AlphaFoldDB" id="A0A448YY31"/>
<reference evidence="2 3" key="1">
    <citation type="submission" date="2019-01" db="EMBL/GenBank/DDBJ databases">
        <authorList>
            <person name="Ferrante I. M."/>
        </authorList>
    </citation>
    <scope>NUCLEOTIDE SEQUENCE [LARGE SCALE GENOMIC DNA]</scope>
    <source>
        <strain evidence="2 3">B856</strain>
    </source>
</reference>
<feature type="region of interest" description="Disordered" evidence="1">
    <location>
        <begin position="716"/>
        <end position="756"/>
    </location>
</feature>
<organism evidence="2 3">
    <name type="scientific">Pseudo-nitzschia multistriata</name>
    <dbReference type="NCBI Taxonomy" id="183589"/>
    <lineage>
        <taxon>Eukaryota</taxon>
        <taxon>Sar</taxon>
        <taxon>Stramenopiles</taxon>
        <taxon>Ochrophyta</taxon>
        <taxon>Bacillariophyta</taxon>
        <taxon>Bacillariophyceae</taxon>
        <taxon>Bacillariophycidae</taxon>
        <taxon>Bacillariales</taxon>
        <taxon>Bacillariaceae</taxon>
        <taxon>Pseudo-nitzschia</taxon>
    </lineage>
</organism>
<feature type="compositionally biased region" description="Basic and acidic residues" evidence="1">
    <location>
        <begin position="243"/>
        <end position="264"/>
    </location>
</feature>
<keyword evidence="3" id="KW-1185">Reference proteome</keyword>
<name>A0A448YY31_9STRA</name>
<feature type="compositionally biased region" description="Basic and acidic residues" evidence="1">
    <location>
        <begin position="723"/>
        <end position="746"/>
    </location>
</feature>
<feature type="region of interest" description="Disordered" evidence="1">
    <location>
        <begin position="551"/>
        <end position="575"/>
    </location>
</feature>
<evidence type="ECO:0000256" key="1">
    <source>
        <dbReference type="SAM" id="MobiDB-lite"/>
    </source>
</evidence>
<feature type="region of interest" description="Disordered" evidence="1">
    <location>
        <begin position="770"/>
        <end position="825"/>
    </location>
</feature>
<feature type="compositionally biased region" description="Basic and acidic residues" evidence="1">
    <location>
        <begin position="42"/>
        <end position="67"/>
    </location>
</feature>
<feature type="region of interest" description="Disordered" evidence="1">
    <location>
        <begin position="129"/>
        <end position="212"/>
    </location>
</feature>
<evidence type="ECO:0000313" key="2">
    <source>
        <dbReference type="EMBL" id="VEU34698.1"/>
    </source>
</evidence>
<feature type="region of interest" description="Disordered" evidence="1">
    <location>
        <begin position="1"/>
        <end position="95"/>
    </location>
</feature>
<gene>
    <name evidence="2" type="ORF">PSNMU_V1.4_AUG-EV-PASAV3_0014260</name>
</gene>
<sequence length="903" mass="99027">MPRFQFRAQKPGAAVAQRAHDDGSTHSVHSKSKSKTPRASKRTKDNPRNLVDDYRSFRKKEREEQKTKTNKNKTSDTANNSSETGDNGDFPSVNRLGEAAPSWVLSPPEAVCSPSNSFSVSKYRDLLVPSLSEDDEAEQELDLHGGEPSPSPSLYPDPSIDMDGIMNESDSSNHHESKSMASPNHGLHLRLFDNDDDIDDEGENYEPTLSCETGASTTIEWITEIDYQPRSGGIQKPSTTIIRSEKDKKNDSEPSCKPEGKEAEPTPTMSTAEATTSDDENKPAEGSKWDGAYSPSFFARFANALFGCDDNDDTDGRFSMKCGGDHREPNTVEAKLKAFTMPSPRKSAKSEIGSPRRDSGPGPSETSLAGEESSEYQSCTETEYTTTEYTSVGVTTLGDTTETSNYPGSLSITTREGDGARTVGYEGDDNATFPTYQRGFSATGETQSEPRNGEVLEFESDPYHEDETLTTYGEAMGVSTLEDTTTFTLGDTTTFTFNDYDDDDDEQREDYDTTNEDSSYGSNSFRSPLTDSYQTASSRFFGDSQSRSFSLRSMPRFREHFPDTRGNGDRDGAQGSVVGNQIAFVSHHHEEQKQPLAMGESRSVSTRSPSSLRESLMSSGFRNENDVIVGIMAIAEDDDNKTGEDSKDSLSYTKSENRNRLINSFILLNENEEAPQSELETSQTTRSRARLRTFGKKGKTKTAIDRDMAVGSECSSCAEDGEKEGCKENEEPTKKTLARKPGEKGPKSPSEADVSSKAVRITVLKTVKKADVDGSRSQGSYRTRSSAFQSIVYGRESTSSGKARDEPRDEPEEPKDSHHQRKANHKVLHRSNGPFLRVDTATVPVSTPEKVPVVSPGGSMASSMHTTSHPKCQGPSSELLLSGNLSPMARLRNPVSYDVLSHD</sequence>
<feature type="region of interest" description="Disordered" evidence="1">
    <location>
        <begin position="224"/>
        <end position="293"/>
    </location>
</feature>
<feature type="compositionally biased region" description="Polar residues" evidence="1">
    <location>
        <begin position="392"/>
        <end position="414"/>
    </location>
</feature>
<dbReference type="Proteomes" id="UP000291116">
    <property type="component" value="Unassembled WGS sequence"/>
</dbReference>
<feature type="compositionally biased region" description="Polar residues" evidence="1">
    <location>
        <begin position="775"/>
        <end position="789"/>
    </location>
</feature>
<proteinExistence type="predicted"/>
<feature type="compositionally biased region" description="Basic and acidic residues" evidence="1">
    <location>
        <begin position="556"/>
        <end position="572"/>
    </location>
</feature>
<feature type="compositionally biased region" description="Acidic residues" evidence="1">
    <location>
        <begin position="194"/>
        <end position="204"/>
    </location>
</feature>
<evidence type="ECO:0000313" key="3">
    <source>
        <dbReference type="Proteomes" id="UP000291116"/>
    </source>
</evidence>
<feature type="region of interest" description="Disordered" evidence="1">
    <location>
        <begin position="847"/>
        <end position="876"/>
    </location>
</feature>
<feature type="region of interest" description="Disordered" evidence="1">
    <location>
        <begin position="492"/>
        <end position="531"/>
    </location>
</feature>
<feature type="compositionally biased region" description="Polar residues" evidence="1">
    <location>
        <begin position="432"/>
        <end position="450"/>
    </location>
</feature>
<feature type="compositionally biased region" description="Polar residues" evidence="1">
    <location>
        <begin position="860"/>
        <end position="876"/>
    </location>
</feature>
<feature type="compositionally biased region" description="Basic and acidic residues" evidence="1">
    <location>
        <begin position="279"/>
        <end position="288"/>
    </location>
</feature>
<feature type="compositionally biased region" description="Basic and acidic residues" evidence="1">
    <location>
        <begin position="320"/>
        <end position="336"/>
    </location>
</feature>
<feature type="compositionally biased region" description="Polar residues" evidence="1">
    <location>
        <begin position="516"/>
        <end position="531"/>
    </location>
</feature>
<dbReference type="EMBL" id="CAACVS010000037">
    <property type="protein sequence ID" value="VEU34698.1"/>
    <property type="molecule type" value="Genomic_DNA"/>
</dbReference>
<protein>
    <submittedName>
        <fullName evidence="2">Uncharacterized protein</fullName>
    </submittedName>
</protein>
<feature type="compositionally biased region" description="Low complexity" evidence="1">
    <location>
        <begin position="601"/>
        <end position="618"/>
    </location>
</feature>